<protein>
    <submittedName>
        <fullName evidence="2">FAD-binding oxidoreductase</fullName>
    </submittedName>
</protein>
<organism evidence="2 3">
    <name type="scientific">Halalkalibacter alkaliphilus</name>
    <dbReference type="NCBI Taxonomy" id="2917993"/>
    <lineage>
        <taxon>Bacteria</taxon>
        <taxon>Bacillati</taxon>
        <taxon>Bacillota</taxon>
        <taxon>Bacilli</taxon>
        <taxon>Bacillales</taxon>
        <taxon>Bacillaceae</taxon>
        <taxon>Halalkalibacter</taxon>
    </lineage>
</organism>
<dbReference type="RefSeq" id="WP_250098643.1">
    <property type="nucleotide sequence ID" value="NZ_JAKRYL010000040.1"/>
</dbReference>
<comment type="caution">
    <text evidence="2">The sequence shown here is derived from an EMBL/GenBank/DDBJ whole genome shotgun (WGS) entry which is preliminary data.</text>
</comment>
<evidence type="ECO:0000313" key="3">
    <source>
        <dbReference type="Proteomes" id="UP001139150"/>
    </source>
</evidence>
<dbReference type="Pfam" id="PF01266">
    <property type="entry name" value="DAO"/>
    <property type="match status" value="1"/>
</dbReference>
<keyword evidence="3" id="KW-1185">Reference proteome</keyword>
<gene>
    <name evidence="2" type="ORF">MF646_21980</name>
</gene>
<dbReference type="Gene3D" id="3.50.50.60">
    <property type="entry name" value="FAD/NAD(P)-binding domain"/>
    <property type="match status" value="1"/>
</dbReference>
<evidence type="ECO:0000313" key="2">
    <source>
        <dbReference type="EMBL" id="MCL7749789.1"/>
    </source>
</evidence>
<dbReference type="AlphaFoldDB" id="A0A9X2CXV3"/>
<dbReference type="EMBL" id="JAKRYL010000040">
    <property type="protein sequence ID" value="MCL7749789.1"/>
    <property type="molecule type" value="Genomic_DNA"/>
</dbReference>
<proteinExistence type="predicted"/>
<dbReference type="InterPro" id="IPR006076">
    <property type="entry name" value="FAD-dep_OxRdtase"/>
</dbReference>
<dbReference type="Gene3D" id="3.30.9.10">
    <property type="entry name" value="D-Amino Acid Oxidase, subunit A, domain 2"/>
    <property type="match status" value="1"/>
</dbReference>
<dbReference type="SUPFAM" id="SSF51905">
    <property type="entry name" value="FAD/NAD(P)-binding domain"/>
    <property type="match status" value="1"/>
</dbReference>
<dbReference type="GO" id="GO:0005737">
    <property type="term" value="C:cytoplasm"/>
    <property type="evidence" value="ECO:0007669"/>
    <property type="project" value="TreeGrafter"/>
</dbReference>
<dbReference type="Proteomes" id="UP001139150">
    <property type="component" value="Unassembled WGS sequence"/>
</dbReference>
<dbReference type="InterPro" id="IPR036188">
    <property type="entry name" value="FAD/NAD-bd_sf"/>
</dbReference>
<dbReference type="PANTHER" id="PTHR13847:SF201">
    <property type="entry name" value="PUTATIBE OXIDOREDUCTASE"/>
    <property type="match status" value="1"/>
</dbReference>
<accession>A0A9X2CXV3</accession>
<name>A0A9X2CXV3_9BACI</name>
<dbReference type="PANTHER" id="PTHR13847">
    <property type="entry name" value="SARCOSINE DEHYDROGENASE-RELATED"/>
    <property type="match status" value="1"/>
</dbReference>
<sequence>MNIKSGTYYWSTTFPNAPSYPRLEQDLNCDVVIIGGGSSGAQCAYYLSNSNLDVVVIEKNKVGQGSTSTNTAFIQYSGEKLFTDLTNTFGEEYIGKHVSLCRQAINEIEEAAKTVDIDCEFKRRDSLYFASYPEDVERLQKEYDFLKRHQFELDFLTQTDISEKYPFQKEAAIYSYNDAELNPFKFTHALLDYALKKGVHIYEQTEMNGHSYNNETKKITIRTKNGKLVHAKRVIYCAGYEGIDLKKEKQASFVSTYTVTTNPVDDLSSWYKRTLIWETARPYVYTRTTADNRIIIGGLDENTTFPEVRDSKLMHKKDKLIEEFYKLFPDIHVQPDYYLAAFYGGTIDGLPIIGKYSEAPNSYFVFGFGDNGTVYSQILAKLVVEEIVEGKSSDMPYYLQKRPLLKKSK</sequence>
<feature type="domain" description="FAD dependent oxidoreductase" evidence="1">
    <location>
        <begin position="30"/>
        <end position="385"/>
    </location>
</feature>
<evidence type="ECO:0000259" key="1">
    <source>
        <dbReference type="Pfam" id="PF01266"/>
    </source>
</evidence>
<reference evidence="2" key="1">
    <citation type="submission" date="2022-02" db="EMBL/GenBank/DDBJ databases">
        <title>Halalkalibacter sp. nov. isolated from Lonar Lake, India.</title>
        <authorList>
            <person name="Joshi A."/>
            <person name="Thite S."/>
            <person name="Lodha T."/>
        </authorList>
    </citation>
    <scope>NUCLEOTIDE SEQUENCE</scope>
    <source>
        <strain evidence="2">MEB205</strain>
    </source>
</reference>